<evidence type="ECO:0000313" key="1">
    <source>
        <dbReference type="EMBL" id="KAI9509828.1"/>
    </source>
</evidence>
<dbReference type="EMBL" id="JAGFNK010000055">
    <property type="protein sequence ID" value="KAI9509828.1"/>
    <property type="molecule type" value="Genomic_DNA"/>
</dbReference>
<dbReference type="Proteomes" id="UP001207468">
    <property type="component" value="Unassembled WGS sequence"/>
</dbReference>
<organism evidence="1 2">
    <name type="scientific">Russula earlei</name>
    <dbReference type="NCBI Taxonomy" id="71964"/>
    <lineage>
        <taxon>Eukaryota</taxon>
        <taxon>Fungi</taxon>
        <taxon>Dikarya</taxon>
        <taxon>Basidiomycota</taxon>
        <taxon>Agaricomycotina</taxon>
        <taxon>Agaricomycetes</taxon>
        <taxon>Russulales</taxon>
        <taxon>Russulaceae</taxon>
        <taxon>Russula</taxon>
    </lineage>
</organism>
<reference evidence="1" key="1">
    <citation type="submission" date="2021-03" db="EMBL/GenBank/DDBJ databases">
        <title>Evolutionary priming and transition to the ectomycorrhizal habit in an iconic lineage of mushroom-forming fungi: is preadaptation a requirement?</title>
        <authorList>
            <consortium name="DOE Joint Genome Institute"/>
            <person name="Looney B.P."/>
            <person name="Miyauchi S."/>
            <person name="Morin E."/>
            <person name="Drula E."/>
            <person name="Courty P.E."/>
            <person name="Chicoki N."/>
            <person name="Fauchery L."/>
            <person name="Kohler A."/>
            <person name="Kuo A."/>
            <person name="LaButti K."/>
            <person name="Pangilinan J."/>
            <person name="Lipzen A."/>
            <person name="Riley R."/>
            <person name="Andreopoulos W."/>
            <person name="He G."/>
            <person name="Johnson J."/>
            <person name="Barry K.W."/>
            <person name="Grigoriev I.V."/>
            <person name="Nagy L."/>
            <person name="Hibbett D."/>
            <person name="Henrissat B."/>
            <person name="Matheny P.B."/>
            <person name="Labbe J."/>
            <person name="Martin A.F."/>
        </authorList>
    </citation>
    <scope>NUCLEOTIDE SEQUENCE</scope>
    <source>
        <strain evidence="1">BPL698</strain>
    </source>
</reference>
<evidence type="ECO:0000313" key="2">
    <source>
        <dbReference type="Proteomes" id="UP001207468"/>
    </source>
</evidence>
<keyword evidence="2" id="KW-1185">Reference proteome</keyword>
<feature type="non-terminal residue" evidence="1">
    <location>
        <position position="108"/>
    </location>
</feature>
<accession>A0ACC0UE25</accession>
<protein>
    <submittedName>
        <fullName evidence="1">Uncharacterized protein</fullName>
    </submittedName>
</protein>
<comment type="caution">
    <text evidence="1">The sequence shown here is derived from an EMBL/GenBank/DDBJ whole genome shotgun (WGS) entry which is preliminary data.</text>
</comment>
<name>A0ACC0UE25_9AGAM</name>
<sequence length="108" mass="12110">MIAEAFALALSDLQPQWPEDGNLVLQLNAGHPEEQTWFPPDISSGTRLDVSSAIRAGTNSLRIMQFRSMADVVLVVYASPPAPDVLSAAFEWERRRKMYSFRKAAFRV</sequence>
<proteinExistence type="predicted"/>
<gene>
    <name evidence="1" type="ORF">F5148DRAFT_1184714</name>
</gene>